<organism evidence="4 5">
    <name type="scientific">Desulfobulbus oralis</name>
    <dbReference type="NCBI Taxonomy" id="1986146"/>
    <lineage>
        <taxon>Bacteria</taxon>
        <taxon>Pseudomonadati</taxon>
        <taxon>Thermodesulfobacteriota</taxon>
        <taxon>Desulfobulbia</taxon>
        <taxon>Desulfobulbales</taxon>
        <taxon>Desulfobulbaceae</taxon>
        <taxon>Desulfobulbus</taxon>
    </lineage>
</organism>
<reference evidence="4 5" key="1">
    <citation type="journal article" date="2018" name="MBio">
        <title>Insights into the evolution of host association through the isolation and characterization of a novel human periodontal pathobiont, Desulfobulbus oralis.</title>
        <authorList>
            <person name="Cross K.L."/>
            <person name="Chirania P."/>
            <person name="Xiong W."/>
            <person name="Beall C.J."/>
            <person name="Elkins J.G."/>
            <person name="Giannone R.J."/>
            <person name="Griffen A.L."/>
            <person name="Guss A.M."/>
            <person name="Hettich R.L."/>
            <person name="Joshi S.S."/>
            <person name="Mokrzan E.M."/>
            <person name="Martin R.K."/>
            <person name="Zhulin I.B."/>
            <person name="Leys E.J."/>
            <person name="Podar M."/>
        </authorList>
    </citation>
    <scope>NUCLEOTIDE SEQUENCE [LARGE SCALE GENOMIC DNA]</scope>
    <source>
        <strain evidence="4 5">ORNL</strain>
    </source>
</reference>
<dbReference type="Proteomes" id="UP000239867">
    <property type="component" value="Chromosome"/>
</dbReference>
<dbReference type="AlphaFoldDB" id="A0A2L1GR21"/>
<evidence type="ECO:0008006" key="6">
    <source>
        <dbReference type="Google" id="ProtNLM"/>
    </source>
</evidence>
<dbReference type="PANTHER" id="PTHR43179:SF12">
    <property type="entry name" value="GALACTOFURANOSYLTRANSFERASE GLFT2"/>
    <property type="match status" value="1"/>
</dbReference>
<protein>
    <recommendedName>
        <fullName evidence="6">Glycosyltransferase 2-like domain-containing protein</fullName>
    </recommendedName>
</protein>
<evidence type="ECO:0000256" key="2">
    <source>
        <dbReference type="ARBA" id="ARBA00022676"/>
    </source>
</evidence>
<keyword evidence="5" id="KW-1185">Reference proteome</keyword>
<comment type="similarity">
    <text evidence="1">Belongs to the glycosyltransferase 2 family.</text>
</comment>
<dbReference type="OrthoDB" id="9771846at2"/>
<dbReference type="RefSeq" id="WP_104937349.1">
    <property type="nucleotide sequence ID" value="NZ_CP021255.1"/>
</dbReference>
<dbReference type="PANTHER" id="PTHR43179">
    <property type="entry name" value="RHAMNOSYLTRANSFERASE WBBL"/>
    <property type="match status" value="1"/>
</dbReference>
<evidence type="ECO:0000256" key="1">
    <source>
        <dbReference type="ARBA" id="ARBA00006739"/>
    </source>
</evidence>
<evidence type="ECO:0000313" key="4">
    <source>
        <dbReference type="EMBL" id="AVD72145.1"/>
    </source>
</evidence>
<accession>A0A2L1GR21</accession>
<dbReference type="InterPro" id="IPR029044">
    <property type="entry name" value="Nucleotide-diphossugar_trans"/>
</dbReference>
<dbReference type="EMBL" id="CP021255">
    <property type="protein sequence ID" value="AVD72145.1"/>
    <property type="molecule type" value="Genomic_DNA"/>
</dbReference>
<keyword evidence="2" id="KW-0328">Glycosyltransferase</keyword>
<dbReference type="GO" id="GO:0016757">
    <property type="term" value="F:glycosyltransferase activity"/>
    <property type="evidence" value="ECO:0007669"/>
    <property type="project" value="UniProtKB-KW"/>
</dbReference>
<evidence type="ECO:0000313" key="5">
    <source>
        <dbReference type="Proteomes" id="UP000239867"/>
    </source>
</evidence>
<dbReference type="Pfam" id="PF13641">
    <property type="entry name" value="Glyco_tranf_2_3"/>
    <property type="match status" value="1"/>
</dbReference>
<dbReference type="SUPFAM" id="SSF53448">
    <property type="entry name" value="Nucleotide-diphospho-sugar transferases"/>
    <property type="match status" value="1"/>
</dbReference>
<dbReference type="KEGG" id="deo:CAY53_12205"/>
<gene>
    <name evidence="4" type="ORF">CAY53_12205</name>
</gene>
<name>A0A2L1GR21_9BACT</name>
<evidence type="ECO:0000256" key="3">
    <source>
        <dbReference type="ARBA" id="ARBA00022679"/>
    </source>
</evidence>
<dbReference type="Gene3D" id="3.90.550.10">
    <property type="entry name" value="Spore Coat Polysaccharide Biosynthesis Protein SpsA, Chain A"/>
    <property type="match status" value="1"/>
</dbReference>
<keyword evidence="3" id="KW-0808">Transferase</keyword>
<sequence length="275" mass="30144">MQPRIAVIIVCHNAEADLARCLHALDAGTLRPALIVLVDSGSDSAAYLEGFAARPDIRCLKAGNIGYGSGNNLGLRTVPPDMAFVLFLNPDCFLLPDTLARAAAVLAGDERLAALGPRLLGCARESGLASGLLDSTGIVRRWYGRWQDRGQGQPDDGRFGRPELMPALCGACLFCRRSALEAVALAGGAVFDPAFFLYKEDIELCLRLRAAGWHLLYQPALRALHCRGWQSERQAVPWPLRLMAAANEIRLYCRHPSPYLLWALAKYALVRWLHI</sequence>
<proteinExistence type="inferred from homology"/>